<reference evidence="1" key="1">
    <citation type="submission" date="2014-12" db="EMBL/GenBank/DDBJ databases">
        <title>Insight into the proteome of Arion vulgaris.</title>
        <authorList>
            <person name="Aradska J."/>
            <person name="Bulat T."/>
            <person name="Smidak R."/>
            <person name="Sarate P."/>
            <person name="Gangsoo J."/>
            <person name="Sialana F."/>
            <person name="Bilban M."/>
            <person name="Lubec G."/>
        </authorList>
    </citation>
    <scope>NUCLEOTIDE SEQUENCE</scope>
    <source>
        <tissue evidence="1">Skin</tissue>
    </source>
</reference>
<gene>
    <name evidence="1" type="primary">ORF162328</name>
</gene>
<accession>A0A0B7B523</accession>
<name>A0A0B7B523_9EUPU</name>
<dbReference type="EMBL" id="HACG01041087">
    <property type="protein sequence ID" value="CEK87952.1"/>
    <property type="molecule type" value="Transcribed_RNA"/>
</dbReference>
<organism evidence="1">
    <name type="scientific">Arion vulgaris</name>
    <dbReference type="NCBI Taxonomy" id="1028688"/>
    <lineage>
        <taxon>Eukaryota</taxon>
        <taxon>Metazoa</taxon>
        <taxon>Spiralia</taxon>
        <taxon>Lophotrochozoa</taxon>
        <taxon>Mollusca</taxon>
        <taxon>Gastropoda</taxon>
        <taxon>Heterobranchia</taxon>
        <taxon>Euthyneura</taxon>
        <taxon>Panpulmonata</taxon>
        <taxon>Eupulmonata</taxon>
        <taxon>Stylommatophora</taxon>
        <taxon>Helicina</taxon>
        <taxon>Arionoidea</taxon>
        <taxon>Arionidae</taxon>
        <taxon>Arion</taxon>
    </lineage>
</organism>
<protein>
    <submittedName>
        <fullName evidence="1">Uncharacterized protein</fullName>
    </submittedName>
</protein>
<dbReference type="AlphaFoldDB" id="A0A0B7B523"/>
<evidence type="ECO:0000313" key="1">
    <source>
        <dbReference type="EMBL" id="CEK87952.1"/>
    </source>
</evidence>
<proteinExistence type="predicted"/>
<sequence length="59" mass="7020">MKSEALWSYRMLRRLEEVNHGQVYNMKMKKKRKVKKKISTSSDRNELQNICISCGALFI</sequence>